<evidence type="ECO:0000256" key="1">
    <source>
        <dbReference type="SAM" id="MobiDB-lite"/>
    </source>
</evidence>
<comment type="caution">
    <text evidence="3">The sequence shown here is derived from an EMBL/GenBank/DDBJ whole genome shotgun (WGS) entry which is preliminary data.</text>
</comment>
<protein>
    <recommendedName>
        <fullName evidence="2">Plastocyanin-like domain-containing protein</fullName>
    </recommendedName>
</protein>
<organism evidence="3 4">
    <name type="scientific">Microdochium trichocladiopsis</name>
    <dbReference type="NCBI Taxonomy" id="1682393"/>
    <lineage>
        <taxon>Eukaryota</taxon>
        <taxon>Fungi</taxon>
        <taxon>Dikarya</taxon>
        <taxon>Ascomycota</taxon>
        <taxon>Pezizomycotina</taxon>
        <taxon>Sordariomycetes</taxon>
        <taxon>Xylariomycetidae</taxon>
        <taxon>Xylariales</taxon>
        <taxon>Microdochiaceae</taxon>
        <taxon>Microdochium</taxon>
    </lineage>
</organism>
<evidence type="ECO:0000259" key="2">
    <source>
        <dbReference type="Pfam" id="PF07731"/>
    </source>
</evidence>
<keyword evidence="4" id="KW-1185">Reference proteome</keyword>
<dbReference type="EMBL" id="JAGTJQ010000017">
    <property type="protein sequence ID" value="KAH7010630.1"/>
    <property type="molecule type" value="Genomic_DNA"/>
</dbReference>
<feature type="compositionally biased region" description="Polar residues" evidence="1">
    <location>
        <begin position="76"/>
        <end position="94"/>
    </location>
</feature>
<dbReference type="InterPro" id="IPR011706">
    <property type="entry name" value="Cu-oxidase_C"/>
</dbReference>
<dbReference type="Gene3D" id="2.60.40.420">
    <property type="entry name" value="Cupredoxins - blue copper proteins"/>
    <property type="match status" value="1"/>
</dbReference>
<dbReference type="RefSeq" id="XP_046004161.1">
    <property type="nucleotide sequence ID" value="XM_046156036.1"/>
</dbReference>
<reference evidence="3" key="1">
    <citation type="journal article" date="2021" name="Nat. Commun.">
        <title>Genetic determinants of endophytism in the Arabidopsis root mycobiome.</title>
        <authorList>
            <person name="Mesny F."/>
            <person name="Miyauchi S."/>
            <person name="Thiergart T."/>
            <person name="Pickel B."/>
            <person name="Atanasova L."/>
            <person name="Karlsson M."/>
            <person name="Huettel B."/>
            <person name="Barry K.W."/>
            <person name="Haridas S."/>
            <person name="Chen C."/>
            <person name="Bauer D."/>
            <person name="Andreopoulos W."/>
            <person name="Pangilinan J."/>
            <person name="LaButti K."/>
            <person name="Riley R."/>
            <person name="Lipzen A."/>
            <person name="Clum A."/>
            <person name="Drula E."/>
            <person name="Henrissat B."/>
            <person name="Kohler A."/>
            <person name="Grigoriev I.V."/>
            <person name="Martin F.M."/>
            <person name="Hacquard S."/>
        </authorList>
    </citation>
    <scope>NUCLEOTIDE SEQUENCE</scope>
    <source>
        <strain evidence="3">MPI-CAGE-CH-0230</strain>
    </source>
</reference>
<sequence length="106" mass="11161">MLNDNINDGAPGIADPAPSKTCTSRDATMAPANGWLVLAGFTDNPSAWLMHCHIAWHAEGGIGRRLPGAGRRTKGPDQQPTPWANTGNSASSGSRMLRQPDCSSHV</sequence>
<dbReference type="SUPFAM" id="SSF49503">
    <property type="entry name" value="Cupredoxins"/>
    <property type="match status" value="1"/>
</dbReference>
<dbReference type="Pfam" id="PF07731">
    <property type="entry name" value="Cu-oxidase_2"/>
    <property type="match status" value="1"/>
</dbReference>
<feature type="domain" description="Plastocyanin-like" evidence="2">
    <location>
        <begin position="23"/>
        <end position="65"/>
    </location>
</feature>
<dbReference type="Proteomes" id="UP000756346">
    <property type="component" value="Unassembled WGS sequence"/>
</dbReference>
<dbReference type="AlphaFoldDB" id="A0A9P8XPV8"/>
<dbReference type="InterPro" id="IPR008972">
    <property type="entry name" value="Cupredoxin"/>
</dbReference>
<accession>A0A9P8XPV8</accession>
<dbReference type="OrthoDB" id="10255118at2759"/>
<dbReference type="GeneID" id="70185582"/>
<dbReference type="GO" id="GO:0016491">
    <property type="term" value="F:oxidoreductase activity"/>
    <property type="evidence" value="ECO:0007669"/>
    <property type="project" value="InterPro"/>
</dbReference>
<gene>
    <name evidence="3" type="ORF">B0I36DRAFT_341812</name>
</gene>
<evidence type="ECO:0000313" key="3">
    <source>
        <dbReference type="EMBL" id="KAH7010630.1"/>
    </source>
</evidence>
<feature type="region of interest" description="Disordered" evidence="1">
    <location>
        <begin position="1"/>
        <end position="25"/>
    </location>
</feature>
<feature type="region of interest" description="Disordered" evidence="1">
    <location>
        <begin position="62"/>
        <end position="106"/>
    </location>
</feature>
<dbReference type="GO" id="GO:0005507">
    <property type="term" value="F:copper ion binding"/>
    <property type="evidence" value="ECO:0007669"/>
    <property type="project" value="InterPro"/>
</dbReference>
<proteinExistence type="predicted"/>
<evidence type="ECO:0000313" key="4">
    <source>
        <dbReference type="Proteomes" id="UP000756346"/>
    </source>
</evidence>
<name>A0A9P8XPV8_9PEZI</name>